<dbReference type="EMBL" id="JAFJYH010000108">
    <property type="protein sequence ID" value="KAG4419322.1"/>
    <property type="molecule type" value="Genomic_DNA"/>
</dbReference>
<sequence>MNVKMGNLLYDAGFRDFDEVDALEEERDLIQQLEDLVAEFEAKFDELGIPLIPFLEEHWKPRMDEVLRANDEEKKEEKRRMRELGVTIGEESSLHEIADREDEDWSFDL</sequence>
<comment type="caution">
    <text evidence="1">The sequence shown here is derived from an EMBL/GenBank/DDBJ whole genome shotgun (WGS) entry which is preliminary data.</text>
</comment>
<dbReference type="AlphaFoldDB" id="A0A8H7W8K8"/>
<dbReference type="Proteomes" id="UP000664132">
    <property type="component" value="Unassembled WGS sequence"/>
</dbReference>
<accession>A0A8H7W8K8</accession>
<evidence type="ECO:0000313" key="2">
    <source>
        <dbReference type="Proteomes" id="UP000664132"/>
    </source>
</evidence>
<evidence type="ECO:0000313" key="1">
    <source>
        <dbReference type="EMBL" id="KAG4419322.1"/>
    </source>
</evidence>
<dbReference type="OrthoDB" id="5422117at2759"/>
<proteinExistence type="predicted"/>
<reference evidence="1" key="1">
    <citation type="submission" date="2021-02" db="EMBL/GenBank/DDBJ databases">
        <title>Genome sequence Cadophora malorum strain M34.</title>
        <authorList>
            <person name="Stefanovic E."/>
            <person name="Vu D."/>
            <person name="Scully C."/>
            <person name="Dijksterhuis J."/>
            <person name="Roader J."/>
            <person name="Houbraken J."/>
        </authorList>
    </citation>
    <scope>NUCLEOTIDE SEQUENCE</scope>
    <source>
        <strain evidence="1">M34</strain>
    </source>
</reference>
<keyword evidence="2" id="KW-1185">Reference proteome</keyword>
<organism evidence="1 2">
    <name type="scientific">Cadophora malorum</name>
    <dbReference type="NCBI Taxonomy" id="108018"/>
    <lineage>
        <taxon>Eukaryota</taxon>
        <taxon>Fungi</taxon>
        <taxon>Dikarya</taxon>
        <taxon>Ascomycota</taxon>
        <taxon>Pezizomycotina</taxon>
        <taxon>Leotiomycetes</taxon>
        <taxon>Helotiales</taxon>
        <taxon>Ploettnerulaceae</taxon>
        <taxon>Cadophora</taxon>
    </lineage>
</organism>
<name>A0A8H7W8K8_9HELO</name>
<protein>
    <submittedName>
        <fullName evidence="1">Uncharacterized protein</fullName>
    </submittedName>
</protein>
<gene>
    <name evidence="1" type="ORF">IFR04_007556</name>
</gene>